<dbReference type="PANTHER" id="PTHR40252:SF2">
    <property type="entry name" value="BLR0328 PROTEIN"/>
    <property type="match status" value="1"/>
</dbReference>
<proteinExistence type="predicted"/>
<organism evidence="3 4">
    <name type="scientific">Tenacibaculum vairaonense</name>
    <dbReference type="NCBI Taxonomy" id="3137860"/>
    <lineage>
        <taxon>Bacteria</taxon>
        <taxon>Pseudomonadati</taxon>
        <taxon>Bacteroidota</taxon>
        <taxon>Flavobacteriia</taxon>
        <taxon>Flavobacteriales</taxon>
        <taxon>Flavobacteriaceae</taxon>
        <taxon>Tenacibaculum</taxon>
    </lineage>
</organism>
<evidence type="ECO:0000259" key="2">
    <source>
        <dbReference type="SMART" id="SM01204"/>
    </source>
</evidence>
<keyword evidence="4" id="KW-1185">Reference proteome</keyword>
<evidence type="ECO:0008006" key="5">
    <source>
        <dbReference type="Google" id="ProtNLM"/>
    </source>
</evidence>
<reference evidence="3 4" key="1">
    <citation type="submission" date="2024-05" db="EMBL/GenBank/DDBJ databases">
        <authorList>
            <person name="Duchaud E."/>
        </authorList>
    </citation>
    <scope>NUCLEOTIDE SEQUENCE [LARGE SCALE GENOMIC DNA]</scope>
    <source>
        <strain evidence="3">Ena-SAMPLE-TAB-13-05-2024-13:56:06:370-140305</strain>
    </source>
</reference>
<accession>A0ABP1FBC5</accession>
<name>A0ABP1FBC5_9FLAO</name>
<evidence type="ECO:0000313" key="4">
    <source>
        <dbReference type="Proteomes" id="UP001497602"/>
    </source>
</evidence>
<dbReference type="EMBL" id="CAXJRC010000008">
    <property type="protein sequence ID" value="CAL2105644.1"/>
    <property type="molecule type" value="Genomic_DNA"/>
</dbReference>
<dbReference type="InterPro" id="IPR019494">
    <property type="entry name" value="FIST_C"/>
</dbReference>
<comment type="caution">
    <text evidence="3">The sequence shown here is derived from an EMBL/GenBank/DDBJ whole genome shotgun (WGS) entry which is preliminary data.</text>
</comment>
<dbReference type="RefSeq" id="WP_348737450.1">
    <property type="nucleotide sequence ID" value="NZ_CAXJRC010000008.1"/>
</dbReference>
<feature type="domain" description="FIST C-domain" evidence="2">
    <location>
        <begin position="203"/>
        <end position="347"/>
    </location>
</feature>
<dbReference type="SMART" id="SM00897">
    <property type="entry name" value="FIST"/>
    <property type="match status" value="1"/>
</dbReference>
<feature type="domain" description="FIST" evidence="1">
    <location>
        <begin position="21"/>
        <end position="202"/>
    </location>
</feature>
<evidence type="ECO:0000313" key="3">
    <source>
        <dbReference type="EMBL" id="CAL2105644.1"/>
    </source>
</evidence>
<dbReference type="Proteomes" id="UP001497602">
    <property type="component" value="Unassembled WGS sequence"/>
</dbReference>
<dbReference type="InterPro" id="IPR013702">
    <property type="entry name" value="FIST_domain_N"/>
</dbReference>
<evidence type="ECO:0000259" key="1">
    <source>
        <dbReference type="SMART" id="SM00897"/>
    </source>
</evidence>
<gene>
    <name evidence="3" type="ORF">T190115A13A_170067</name>
</gene>
<sequence>MLILSNHVHDIVTQIKEHVKENCALIAIGENIKIEIPELIDALNKANISFIGGIFPKVIAQSNTYEKGIVVTPLYNVKKIFTIQEISKKSFTIPNIAFNSDKEYSLITYVDGLTAHISNYLSKLYENYGMKTNYFGGGAGSLSLVQQPCVFSKDGFFEDAAIACILEMKSSIGVKHGWKKLNGPFIVNKANTNTVEEINWENPFTIYKDIVEKDALQTFNDSNFFDIAKGYPLGIIKQGLDSVIRDPLTVNANNELVCVGEVEENTLINIMKGDACSLINAAVEATEESISKAQNPKTAFVIDCISRVLYLENDFEKEIQNVSKTIQNKFPDIDINGALTLGEISSYGNGFIEFYNKTIVVSLFE</sequence>
<dbReference type="SMART" id="SM01204">
    <property type="entry name" value="FIST_C"/>
    <property type="match status" value="1"/>
</dbReference>
<protein>
    <recommendedName>
        <fullName evidence="5">Histidine kinase</fullName>
    </recommendedName>
</protein>
<dbReference type="PANTHER" id="PTHR40252">
    <property type="entry name" value="BLR0328 PROTEIN"/>
    <property type="match status" value="1"/>
</dbReference>
<dbReference type="Pfam" id="PF08495">
    <property type="entry name" value="FIST"/>
    <property type="match status" value="1"/>
</dbReference>
<dbReference type="Pfam" id="PF10442">
    <property type="entry name" value="FIST_C"/>
    <property type="match status" value="1"/>
</dbReference>